<dbReference type="RefSeq" id="XP_020014670.2">
    <property type="nucleotide sequence ID" value="XM_020159081.2"/>
</dbReference>
<feature type="chain" id="PRO_5013146142" evidence="14">
    <location>
        <begin position="20"/>
        <end position="370"/>
    </location>
</feature>
<dbReference type="EMBL" id="GFFW01002019">
    <property type="protein sequence ID" value="JAV42769.1"/>
    <property type="molecule type" value="Transcribed_RNA"/>
</dbReference>
<feature type="domain" description="G-protein coupled receptors family 1 profile" evidence="15">
    <location>
        <begin position="111"/>
        <end position="358"/>
    </location>
</feature>
<evidence type="ECO:0000256" key="14">
    <source>
        <dbReference type="SAM" id="SignalP"/>
    </source>
</evidence>
<evidence type="ECO:0000256" key="9">
    <source>
        <dbReference type="ARBA" id="ARBA00023180"/>
    </source>
</evidence>
<keyword evidence="8 12" id="KW-0675">Receptor</keyword>
<dbReference type="InterPro" id="IPR003912">
    <property type="entry name" value="Protea_act_rcpt"/>
</dbReference>
<keyword evidence="9" id="KW-0325">Glycoprotein</keyword>
<dbReference type="GO" id="GO:0015057">
    <property type="term" value="F:thrombin-activated receptor activity"/>
    <property type="evidence" value="ECO:0007669"/>
    <property type="project" value="InterPro"/>
</dbReference>
<name>A0A250YGV1_CASCN</name>
<gene>
    <name evidence="16" type="primary">F2RL2</name>
</gene>
<dbReference type="GeneID" id="109683299"/>
<keyword evidence="5 12" id="KW-0297">G-protein coupled receptor</keyword>
<keyword evidence="10 12" id="KW-0807">Transducer</keyword>
<dbReference type="InterPro" id="IPR017452">
    <property type="entry name" value="GPCR_Rhodpsn_7TM"/>
</dbReference>
<dbReference type="InterPro" id="IPR000276">
    <property type="entry name" value="GPCR_Rhodpsn"/>
</dbReference>
<dbReference type="PROSITE" id="PS50262">
    <property type="entry name" value="G_PROTEIN_RECEP_F1_2"/>
    <property type="match status" value="1"/>
</dbReference>
<dbReference type="CDD" id="cd15371">
    <property type="entry name" value="7tmA_PAR3"/>
    <property type="match status" value="1"/>
</dbReference>
<sequence>MKAVILAASGLLLLQPTFCQSGMENVADNSAKPTLTIKTFHGNPSSDFDYIPSSDIEGSIGATATVKMKCPEESVSNLYMNNATMGYLRSSLSTKLIPTIYILVFVIGVPVNSVTLWKLFFRTKSNCLSIFHTNLAIADFLFCMTLPLKIAYHLNGNNWIFGEVMCRATTVLFYGNMYCSILLLACMSVNRYLAIVHPFTYRRLPKRNYTLLTCGLVWVVVFLCMLPLFILKQEYYLVQLEITTCHDVHNTCESSSSFQLYYFISLAVFGFLIPFVVSIYCYTTIICRLNAHDQRWLRYIKAIIFILVIFTICFTPSNIILIIHHANYYNNNTDGLYFTYLIALCLGSLNSCLDPFLYFLMSKITDQSSS</sequence>
<reference evidence="16" key="1">
    <citation type="journal article" date="2017" name="G3 (Bethesda)">
        <title>De Novo Genome and Transcriptome Assembly of the Canadian Beaver (Castor canadensis).</title>
        <authorList>
            <person name="Lok S."/>
            <person name="Paton T.A."/>
            <person name="Wang Z."/>
            <person name="Kaur G."/>
            <person name="Walker S."/>
            <person name="Yuen R.K."/>
            <person name="Sung W.W."/>
            <person name="Whitney J."/>
            <person name="Buchanan J.A."/>
            <person name="Trost B."/>
            <person name="Singh N."/>
            <person name="Apresto B."/>
            <person name="Chen N."/>
            <person name="Coole M."/>
            <person name="Dawson T.J."/>
            <person name="Ho K.Y."/>
            <person name="Hu Z."/>
            <person name="Pullenayegum S."/>
            <person name="Samler K."/>
            <person name="Shipstone A."/>
            <person name="Tsoi F."/>
            <person name="Wang T."/>
            <person name="Pereira S.L."/>
            <person name="Rostami P."/>
            <person name="Ryan C.A."/>
            <person name="Tong A.H."/>
            <person name="Ng K."/>
            <person name="Sundaravadanam Y."/>
            <person name="Simpson J.T."/>
            <person name="Lim B.K."/>
            <person name="Engstrom M.D."/>
            <person name="Dutton C.J."/>
            <person name="Kerr K.C."/>
            <person name="Franke M."/>
            <person name="Rapley W."/>
            <person name="Wintle R.F."/>
            <person name="Scherer S.W."/>
        </authorList>
    </citation>
    <scope>NUCLEOTIDE SEQUENCE</scope>
    <source>
        <strain evidence="16">Ward</strain>
        <tissue evidence="16">Leukocyte</tissue>
    </source>
</reference>
<dbReference type="PANTHER" id="PTHR24232:SF0">
    <property type="entry name" value="PROTEINASE-ACTIVATED RECEPTOR 3"/>
    <property type="match status" value="1"/>
</dbReference>
<evidence type="ECO:0000259" key="15">
    <source>
        <dbReference type="PROSITE" id="PS50262"/>
    </source>
</evidence>
<keyword evidence="4 13" id="KW-1133">Transmembrane helix</keyword>
<keyword evidence="7 11" id="KW-1015">Disulfide bond</keyword>
<dbReference type="PRINTS" id="PR00237">
    <property type="entry name" value="GPCRRHODOPSN"/>
</dbReference>
<feature type="disulfide bond" evidence="11">
    <location>
        <begin position="166"/>
        <end position="245"/>
    </location>
</feature>
<accession>A0A250YGV1</accession>
<feature type="transmembrane region" description="Helical" evidence="13">
    <location>
        <begin position="100"/>
        <end position="121"/>
    </location>
</feature>
<dbReference type="InterPro" id="IPR003943">
    <property type="entry name" value="Prot_act_rcpt_3"/>
</dbReference>
<organism evidence="16">
    <name type="scientific">Castor canadensis</name>
    <name type="common">American beaver</name>
    <dbReference type="NCBI Taxonomy" id="51338"/>
    <lineage>
        <taxon>Eukaryota</taxon>
        <taxon>Metazoa</taxon>
        <taxon>Chordata</taxon>
        <taxon>Craniata</taxon>
        <taxon>Vertebrata</taxon>
        <taxon>Euteleostomi</taxon>
        <taxon>Mammalia</taxon>
        <taxon>Eutheria</taxon>
        <taxon>Euarchontoglires</taxon>
        <taxon>Glires</taxon>
        <taxon>Rodentia</taxon>
        <taxon>Castorimorpha</taxon>
        <taxon>Castoridae</taxon>
        <taxon>Castor</taxon>
    </lineage>
</organism>
<dbReference type="GO" id="GO:0005886">
    <property type="term" value="C:plasma membrane"/>
    <property type="evidence" value="ECO:0007669"/>
    <property type="project" value="UniProtKB-SubCell"/>
</dbReference>
<keyword evidence="3 12" id="KW-0812">Transmembrane</keyword>
<dbReference type="SUPFAM" id="SSF81321">
    <property type="entry name" value="Family A G protein-coupled receptor-like"/>
    <property type="match status" value="1"/>
</dbReference>
<keyword evidence="6 13" id="KW-0472">Membrane</keyword>
<evidence type="ECO:0000256" key="8">
    <source>
        <dbReference type="ARBA" id="ARBA00023170"/>
    </source>
</evidence>
<dbReference type="GO" id="GO:0007596">
    <property type="term" value="P:blood coagulation"/>
    <property type="evidence" value="ECO:0007669"/>
    <property type="project" value="InterPro"/>
</dbReference>
<dbReference type="AlphaFoldDB" id="A0A250YGV1"/>
<keyword evidence="14" id="KW-0732">Signal</keyword>
<dbReference type="PANTHER" id="PTHR24232">
    <property type="entry name" value="G-PROTEIN COUPLED RECEPTOR"/>
    <property type="match status" value="1"/>
</dbReference>
<evidence type="ECO:0000256" key="3">
    <source>
        <dbReference type="ARBA" id="ARBA00022692"/>
    </source>
</evidence>
<evidence type="ECO:0000256" key="2">
    <source>
        <dbReference type="ARBA" id="ARBA00022475"/>
    </source>
</evidence>
<evidence type="ECO:0000256" key="4">
    <source>
        <dbReference type="ARBA" id="ARBA00022989"/>
    </source>
</evidence>
<dbReference type="PROSITE" id="PS00237">
    <property type="entry name" value="G_PROTEIN_RECEP_F1_1"/>
    <property type="match status" value="1"/>
</dbReference>
<evidence type="ECO:0000256" key="13">
    <source>
        <dbReference type="SAM" id="Phobius"/>
    </source>
</evidence>
<evidence type="ECO:0000256" key="11">
    <source>
        <dbReference type="PIRSR" id="PIRSR603912-52"/>
    </source>
</evidence>
<feature type="transmembrane region" description="Helical" evidence="13">
    <location>
        <begin position="209"/>
        <end position="230"/>
    </location>
</feature>
<evidence type="ECO:0000256" key="12">
    <source>
        <dbReference type="RuleBase" id="RU000688"/>
    </source>
</evidence>
<protein>
    <submittedName>
        <fullName evidence="16">Proteinase-activated receptor 3</fullName>
    </submittedName>
</protein>
<evidence type="ECO:0000256" key="6">
    <source>
        <dbReference type="ARBA" id="ARBA00023136"/>
    </source>
</evidence>
<dbReference type="GO" id="GO:0007200">
    <property type="term" value="P:phospholipase C-activating G protein-coupled receptor signaling pathway"/>
    <property type="evidence" value="ECO:0007669"/>
    <property type="project" value="TreeGrafter"/>
</dbReference>
<feature type="transmembrane region" description="Helical" evidence="13">
    <location>
        <begin position="172"/>
        <end position="189"/>
    </location>
</feature>
<dbReference type="FunFam" id="1.20.1070.10:FF:000040">
    <property type="entry name" value="Coagulation factor 2 (thrombin) receptor"/>
    <property type="match status" value="1"/>
</dbReference>
<feature type="signal peptide" evidence="14">
    <location>
        <begin position="1"/>
        <end position="19"/>
    </location>
</feature>
<feature type="transmembrane region" description="Helical" evidence="13">
    <location>
        <begin position="337"/>
        <end position="360"/>
    </location>
</feature>
<dbReference type="GO" id="GO:0035025">
    <property type="term" value="P:positive regulation of Rho protein signal transduction"/>
    <property type="evidence" value="ECO:0007669"/>
    <property type="project" value="TreeGrafter"/>
</dbReference>
<feature type="transmembrane region" description="Helical" evidence="13">
    <location>
        <begin position="260"/>
        <end position="282"/>
    </location>
</feature>
<evidence type="ECO:0000256" key="10">
    <source>
        <dbReference type="ARBA" id="ARBA00023224"/>
    </source>
</evidence>
<evidence type="ECO:0000256" key="7">
    <source>
        <dbReference type="ARBA" id="ARBA00023157"/>
    </source>
</evidence>
<dbReference type="PRINTS" id="PR01429">
    <property type="entry name" value="PROTEASEAR3"/>
</dbReference>
<dbReference type="PRINTS" id="PR01428">
    <property type="entry name" value="PROTEASEAR"/>
</dbReference>
<dbReference type="Gene3D" id="1.20.1070.10">
    <property type="entry name" value="Rhodopsin 7-helix transmembrane proteins"/>
    <property type="match status" value="1"/>
</dbReference>
<evidence type="ECO:0000256" key="1">
    <source>
        <dbReference type="ARBA" id="ARBA00004651"/>
    </source>
</evidence>
<comment type="similarity">
    <text evidence="12">Belongs to the G-protein coupled receptor 1 family.</text>
</comment>
<feature type="transmembrane region" description="Helical" evidence="13">
    <location>
        <begin position="133"/>
        <end position="152"/>
    </location>
</feature>
<evidence type="ECO:0000256" key="5">
    <source>
        <dbReference type="ARBA" id="ARBA00023040"/>
    </source>
</evidence>
<evidence type="ECO:0000313" key="16">
    <source>
        <dbReference type="EMBL" id="JAV42769.1"/>
    </source>
</evidence>
<dbReference type="Pfam" id="PF00001">
    <property type="entry name" value="7tm_1"/>
    <property type="match status" value="1"/>
</dbReference>
<proteinExistence type="inferred from homology"/>
<feature type="transmembrane region" description="Helical" evidence="13">
    <location>
        <begin position="303"/>
        <end position="325"/>
    </location>
</feature>
<keyword evidence="2" id="KW-1003">Cell membrane</keyword>
<comment type="subcellular location">
    <subcellularLocation>
        <location evidence="1">Cell membrane</location>
        <topology evidence="1">Multi-pass membrane protein</topology>
    </subcellularLocation>
</comment>